<comment type="cofactor">
    <cofactor evidence="1">
        <name>[3Fe-4S] cluster</name>
        <dbReference type="ChEBI" id="CHEBI:21137"/>
    </cofactor>
</comment>
<evidence type="ECO:0000259" key="7">
    <source>
        <dbReference type="PROSITE" id="PS51379"/>
    </source>
</evidence>
<proteinExistence type="inferred from homology"/>
<comment type="cofactor">
    <cofactor evidence="6">
        <name>[2Fe-2S] cluster</name>
        <dbReference type="ChEBI" id="CHEBI:190135"/>
    </cofactor>
</comment>
<dbReference type="Gene3D" id="3.10.20.30">
    <property type="match status" value="1"/>
</dbReference>
<dbReference type="Pfam" id="PF12838">
    <property type="entry name" value="Fer4_7"/>
    <property type="match status" value="1"/>
</dbReference>
<dbReference type="Gene3D" id="1.10.1060.10">
    <property type="entry name" value="Alpha-helical ferredoxin"/>
    <property type="match status" value="1"/>
</dbReference>
<organism evidence="8 9">
    <name type="scientific">Sanguibacter inulinus</name>
    <dbReference type="NCBI Taxonomy" id="60922"/>
    <lineage>
        <taxon>Bacteria</taxon>
        <taxon>Bacillati</taxon>
        <taxon>Actinomycetota</taxon>
        <taxon>Actinomycetes</taxon>
        <taxon>Micrococcales</taxon>
        <taxon>Sanguibacteraceae</taxon>
        <taxon>Sanguibacter</taxon>
    </lineage>
</organism>
<name>A0A853EQ36_9MICO</name>
<dbReference type="EMBL" id="JACBYE010000005">
    <property type="protein sequence ID" value="NYS92651.1"/>
    <property type="molecule type" value="Genomic_DNA"/>
</dbReference>
<dbReference type="PANTHER" id="PTHR11921">
    <property type="entry name" value="SUCCINATE DEHYDROGENASE IRON-SULFUR PROTEIN"/>
    <property type="match status" value="1"/>
</dbReference>
<keyword evidence="5" id="KW-0411">Iron-sulfur</keyword>
<evidence type="ECO:0000256" key="5">
    <source>
        <dbReference type="ARBA" id="ARBA00023014"/>
    </source>
</evidence>
<evidence type="ECO:0000313" key="9">
    <source>
        <dbReference type="Proteomes" id="UP000561011"/>
    </source>
</evidence>
<dbReference type="InterPro" id="IPR012675">
    <property type="entry name" value="Beta-grasp_dom_sf"/>
</dbReference>
<dbReference type="InterPro" id="IPR017896">
    <property type="entry name" value="4Fe4S_Fe-S-bd"/>
</dbReference>
<dbReference type="PROSITE" id="PS51379">
    <property type="entry name" value="4FE4S_FER_2"/>
    <property type="match status" value="1"/>
</dbReference>
<dbReference type="NCBIfam" id="NF005746">
    <property type="entry name" value="PRK07570.1"/>
    <property type="match status" value="1"/>
</dbReference>
<dbReference type="GO" id="GO:0046872">
    <property type="term" value="F:metal ion binding"/>
    <property type="evidence" value="ECO:0007669"/>
    <property type="project" value="UniProtKB-KW"/>
</dbReference>
<dbReference type="GO" id="GO:0009055">
    <property type="term" value="F:electron transfer activity"/>
    <property type="evidence" value="ECO:0007669"/>
    <property type="project" value="InterPro"/>
</dbReference>
<keyword evidence="3" id="KW-0479">Metal-binding</keyword>
<keyword evidence="4" id="KW-0408">Iron</keyword>
<dbReference type="Proteomes" id="UP000561011">
    <property type="component" value="Unassembled WGS sequence"/>
</dbReference>
<evidence type="ECO:0000256" key="2">
    <source>
        <dbReference type="ARBA" id="ARBA00009433"/>
    </source>
</evidence>
<dbReference type="InterPro" id="IPR036010">
    <property type="entry name" value="2Fe-2S_ferredoxin-like_sf"/>
</dbReference>
<dbReference type="InterPro" id="IPR017900">
    <property type="entry name" value="4Fe4S_Fe_S_CS"/>
</dbReference>
<evidence type="ECO:0000256" key="3">
    <source>
        <dbReference type="ARBA" id="ARBA00022723"/>
    </source>
</evidence>
<comment type="similarity">
    <text evidence="2">Belongs to the succinate dehydrogenase/fumarate reductase iron-sulfur protein family.</text>
</comment>
<dbReference type="GO" id="GO:0009060">
    <property type="term" value="P:aerobic respiration"/>
    <property type="evidence" value="ECO:0007669"/>
    <property type="project" value="TreeGrafter"/>
</dbReference>
<gene>
    <name evidence="8" type="ORF">HZZ10_03780</name>
</gene>
<dbReference type="PANTHER" id="PTHR11921:SF41">
    <property type="entry name" value="SUCCINATE DEHYDROGENASE"/>
    <property type="match status" value="1"/>
</dbReference>
<dbReference type="GO" id="GO:0022904">
    <property type="term" value="P:respiratory electron transport chain"/>
    <property type="evidence" value="ECO:0007669"/>
    <property type="project" value="TreeGrafter"/>
</dbReference>
<dbReference type="InterPro" id="IPR050573">
    <property type="entry name" value="SDH/FRD_Iron-Sulfur"/>
</dbReference>
<feature type="domain" description="4Fe-4S ferredoxin-type" evidence="7">
    <location>
        <begin position="150"/>
        <end position="179"/>
    </location>
</feature>
<dbReference type="InterPro" id="IPR025192">
    <property type="entry name" value="Succ_DH/fum_Rdtase_N"/>
</dbReference>
<dbReference type="InterPro" id="IPR009051">
    <property type="entry name" value="Helical_ferredxn"/>
</dbReference>
<evidence type="ECO:0000313" key="8">
    <source>
        <dbReference type="EMBL" id="NYS92651.1"/>
    </source>
</evidence>
<dbReference type="SUPFAM" id="SSF46548">
    <property type="entry name" value="alpha-helical ferredoxin"/>
    <property type="match status" value="1"/>
</dbReference>
<dbReference type="GO" id="GO:0051536">
    <property type="term" value="F:iron-sulfur cluster binding"/>
    <property type="evidence" value="ECO:0007669"/>
    <property type="project" value="UniProtKB-KW"/>
</dbReference>
<protein>
    <submittedName>
        <fullName evidence="8">Succinate dehydrogenase/fumarate reductase iron-sulfur subunit</fullName>
    </submittedName>
</protein>
<evidence type="ECO:0000256" key="6">
    <source>
        <dbReference type="ARBA" id="ARBA00034078"/>
    </source>
</evidence>
<dbReference type="AlphaFoldDB" id="A0A853EQ36"/>
<reference evidence="8 9" key="1">
    <citation type="submission" date="2020-07" db="EMBL/GenBank/DDBJ databases">
        <title>MOT database genomes.</title>
        <authorList>
            <person name="Joseph S."/>
            <person name="Aduse-Opoku J."/>
            <person name="Hashim A."/>
            <person name="Wade W."/>
            <person name="Curtis M."/>
        </authorList>
    </citation>
    <scope>NUCLEOTIDE SEQUENCE [LARGE SCALE GENOMIC DNA]</scope>
    <source>
        <strain evidence="8 9">DSM 100099</strain>
    </source>
</reference>
<dbReference type="SUPFAM" id="SSF54292">
    <property type="entry name" value="2Fe-2S ferredoxin-like"/>
    <property type="match status" value="1"/>
</dbReference>
<dbReference type="Pfam" id="PF13085">
    <property type="entry name" value="Fer2_3"/>
    <property type="match status" value="1"/>
</dbReference>
<keyword evidence="9" id="KW-1185">Reference proteome</keyword>
<comment type="caution">
    <text evidence="8">The sequence shown here is derived from an EMBL/GenBank/DDBJ whole genome shotgun (WGS) entry which is preliminary data.</text>
</comment>
<evidence type="ECO:0000256" key="1">
    <source>
        <dbReference type="ARBA" id="ARBA00001927"/>
    </source>
</evidence>
<evidence type="ECO:0000256" key="4">
    <source>
        <dbReference type="ARBA" id="ARBA00023004"/>
    </source>
</evidence>
<dbReference type="RefSeq" id="WP_179912462.1">
    <property type="nucleotide sequence ID" value="NZ_JACBYE010000005.1"/>
</dbReference>
<accession>A0A853EQ36</accession>
<dbReference type="PROSITE" id="PS00198">
    <property type="entry name" value="4FE4S_FER_1"/>
    <property type="match status" value="1"/>
</dbReference>
<sequence length="250" mass="26600">MRLTLRVWRQQSARARGSFETYLVTDATPEMTLLELLDRLYDQLVTQGLEPVAFDSDCREGICGCCGIDVDGSPHGPLDNTPACEQHVRSFADGDTIVLEPFRSAGFPVVRDLVVDRSALDRVIQAGGYVSVDAGTAPDADALPVTTTTAETALDFAACTGCGACVSACPNGSAQLFTGARLQHLALLPQAQQERSSRAVAMIDEAERSFGPCSTFGECAIVCPAGIPLSAIATVGRERMRAFVLGRKRS</sequence>